<keyword evidence="5 13" id="KW-0812">Transmembrane</keyword>
<reference evidence="14" key="1">
    <citation type="submission" date="2022-12" db="EMBL/GenBank/DDBJ databases">
        <title>Draft genome assemblies for two species of Escallonia (Escalloniales).</title>
        <authorList>
            <person name="Chanderbali A."/>
            <person name="Dervinis C."/>
            <person name="Anghel I."/>
            <person name="Soltis D."/>
            <person name="Soltis P."/>
            <person name="Zapata F."/>
        </authorList>
    </citation>
    <scope>NUCLEOTIDE SEQUENCE</scope>
    <source>
        <strain evidence="14">UCBG92.1500</strain>
        <tissue evidence="14">Leaf</tissue>
    </source>
</reference>
<evidence type="ECO:0000256" key="2">
    <source>
        <dbReference type="ARBA" id="ARBA00004567"/>
    </source>
</evidence>
<name>A0AA88UAI8_9ASTE</name>
<feature type="transmembrane region" description="Helical" evidence="13">
    <location>
        <begin position="229"/>
        <end position="248"/>
    </location>
</feature>
<evidence type="ECO:0000256" key="10">
    <source>
        <dbReference type="ARBA" id="ARBA00023132"/>
    </source>
</evidence>
<evidence type="ECO:0000256" key="7">
    <source>
        <dbReference type="ARBA" id="ARBA00022927"/>
    </source>
</evidence>
<dbReference type="Pfam" id="PF09531">
    <property type="entry name" value="Ndc1_Nup"/>
    <property type="match status" value="2"/>
</dbReference>
<dbReference type="GO" id="GO:0015031">
    <property type="term" value="P:protein transport"/>
    <property type="evidence" value="ECO:0007669"/>
    <property type="project" value="UniProtKB-KW"/>
</dbReference>
<evidence type="ECO:0000256" key="9">
    <source>
        <dbReference type="ARBA" id="ARBA00023010"/>
    </source>
</evidence>
<dbReference type="GO" id="GO:0051028">
    <property type="term" value="P:mRNA transport"/>
    <property type="evidence" value="ECO:0007669"/>
    <property type="project" value="UniProtKB-KW"/>
</dbReference>
<evidence type="ECO:0000256" key="11">
    <source>
        <dbReference type="ARBA" id="ARBA00023136"/>
    </source>
</evidence>
<evidence type="ECO:0000256" key="4">
    <source>
        <dbReference type="ARBA" id="ARBA00022448"/>
    </source>
</evidence>
<feature type="transmembrane region" description="Helical" evidence="13">
    <location>
        <begin position="20"/>
        <end position="40"/>
    </location>
</feature>
<organism evidence="14 15">
    <name type="scientific">Escallonia rubra</name>
    <dbReference type="NCBI Taxonomy" id="112253"/>
    <lineage>
        <taxon>Eukaryota</taxon>
        <taxon>Viridiplantae</taxon>
        <taxon>Streptophyta</taxon>
        <taxon>Embryophyta</taxon>
        <taxon>Tracheophyta</taxon>
        <taxon>Spermatophyta</taxon>
        <taxon>Magnoliopsida</taxon>
        <taxon>eudicotyledons</taxon>
        <taxon>Gunneridae</taxon>
        <taxon>Pentapetalae</taxon>
        <taxon>asterids</taxon>
        <taxon>campanulids</taxon>
        <taxon>Escalloniales</taxon>
        <taxon>Escalloniaceae</taxon>
        <taxon>Escallonia</taxon>
    </lineage>
</organism>
<dbReference type="InterPro" id="IPR019049">
    <property type="entry name" value="Nucleoporin_prot_Ndc1/Nup"/>
</dbReference>
<proteinExistence type="inferred from homology"/>
<evidence type="ECO:0000256" key="5">
    <source>
        <dbReference type="ARBA" id="ARBA00022692"/>
    </source>
</evidence>
<evidence type="ECO:0000256" key="3">
    <source>
        <dbReference type="ARBA" id="ARBA00005760"/>
    </source>
</evidence>
<evidence type="ECO:0000256" key="1">
    <source>
        <dbReference type="ARBA" id="ARBA00004232"/>
    </source>
</evidence>
<evidence type="ECO:0000256" key="6">
    <source>
        <dbReference type="ARBA" id="ARBA00022816"/>
    </source>
</evidence>
<evidence type="ECO:0000256" key="12">
    <source>
        <dbReference type="ARBA" id="ARBA00023242"/>
    </source>
</evidence>
<dbReference type="PANTHER" id="PTHR13269:SF6">
    <property type="entry name" value="NUCLEOPORIN NDC1"/>
    <property type="match status" value="1"/>
</dbReference>
<keyword evidence="11 13" id="KW-0472">Membrane</keyword>
<dbReference type="EMBL" id="JAVXUO010002272">
    <property type="protein sequence ID" value="KAK2974851.1"/>
    <property type="molecule type" value="Genomic_DNA"/>
</dbReference>
<keyword evidence="15" id="KW-1185">Reference proteome</keyword>
<dbReference type="AlphaFoldDB" id="A0AA88UAI8"/>
<dbReference type="GO" id="GO:0030674">
    <property type="term" value="F:protein-macromolecule adaptor activity"/>
    <property type="evidence" value="ECO:0007669"/>
    <property type="project" value="TreeGrafter"/>
</dbReference>
<evidence type="ECO:0000256" key="8">
    <source>
        <dbReference type="ARBA" id="ARBA00022989"/>
    </source>
</evidence>
<dbReference type="GO" id="GO:0006999">
    <property type="term" value="P:nuclear pore organization"/>
    <property type="evidence" value="ECO:0007669"/>
    <property type="project" value="TreeGrafter"/>
</dbReference>
<comment type="caution">
    <text evidence="14">The sequence shown here is derived from an EMBL/GenBank/DDBJ whole genome shotgun (WGS) entry which is preliminary data.</text>
</comment>
<keyword evidence="4" id="KW-0813">Transport</keyword>
<evidence type="ECO:0008006" key="16">
    <source>
        <dbReference type="Google" id="ProtNLM"/>
    </source>
</evidence>
<evidence type="ECO:0000313" key="14">
    <source>
        <dbReference type="EMBL" id="KAK2974851.1"/>
    </source>
</evidence>
<sequence length="536" mass="58833">MSLLIAIDADTVLQNRFLGFLIWQSIQSAVVFALSKALLLSPFTSSPLSPSLGGAAAFLAFHLSLLLFSASLSLLASPSPDRAASPLELALAAARFAVASAPPAPDLRRRARVSLGFLLFLSATAVSAFVSVASVCWKCDSFSGTTWLRSLAVGLLYGLHYVYKRRWVLEFPIIQRPPFFSFKMGIPSAIGQALKLSGAGYLVSAMLSFFLPDVYKSQVAMQKFLAEEIVFYVGCFVVFFCWELSHHLHQVLHTKRLTFAPPKGSAAAETNPSEPLLAALEGSPPKSLLQYLAYLDLCMVCERNVDTWRRAAFFEETGETYKRVLAVCLRPLEQFTLKLAEGSESYSANNSLQLSHQLHSPAERQADSRLYEPFQDIQLYAWCARIVASLTAHSHKEDRFGVAQLSGSNAAVISTLVSCLLAVEASMGKKTNLPSPNYLMGPAGIKWATHSSGRRDAAAGITVKRKGSPLYSRAYSMADILRTSIYCIVSTFHDEMVNSSKAGLLEKDWVLMSKPLYGTHELIVQKLRLFLDFQAS</sequence>
<keyword evidence="12" id="KW-0539">Nucleus</keyword>
<keyword evidence="7" id="KW-0653">Protein transport</keyword>
<dbReference type="PANTHER" id="PTHR13269">
    <property type="entry name" value="NUCLEOPORIN NDC1"/>
    <property type="match status" value="1"/>
</dbReference>
<comment type="subcellular location">
    <subcellularLocation>
        <location evidence="1">Nucleus membrane</location>
        <topology evidence="1">Multi-pass membrane protein</topology>
    </subcellularLocation>
    <subcellularLocation>
        <location evidence="2">Nucleus</location>
        <location evidence="2">Nuclear pore complex</location>
    </subcellularLocation>
</comment>
<keyword evidence="9" id="KW-0811">Translocation</keyword>
<feature type="transmembrane region" description="Helical" evidence="13">
    <location>
        <begin position="184"/>
        <end position="209"/>
    </location>
</feature>
<dbReference type="GO" id="GO:0031965">
    <property type="term" value="C:nuclear membrane"/>
    <property type="evidence" value="ECO:0007669"/>
    <property type="project" value="UniProtKB-SubCell"/>
</dbReference>
<feature type="transmembrane region" description="Helical" evidence="13">
    <location>
        <begin position="52"/>
        <end position="77"/>
    </location>
</feature>
<comment type="similarity">
    <text evidence="3">Belongs to the NDC1 family.</text>
</comment>
<feature type="transmembrane region" description="Helical" evidence="13">
    <location>
        <begin position="113"/>
        <end position="135"/>
    </location>
</feature>
<keyword evidence="6" id="KW-0509">mRNA transport</keyword>
<evidence type="ECO:0000313" key="15">
    <source>
        <dbReference type="Proteomes" id="UP001187471"/>
    </source>
</evidence>
<evidence type="ECO:0000256" key="13">
    <source>
        <dbReference type="SAM" id="Phobius"/>
    </source>
</evidence>
<keyword evidence="10" id="KW-0906">Nuclear pore complex</keyword>
<gene>
    <name evidence="14" type="ORF">RJ640_027902</name>
</gene>
<protein>
    <recommendedName>
        <fullName evidence="16">Nucleoporin NDC1</fullName>
    </recommendedName>
</protein>
<accession>A0AA88UAI8</accession>
<dbReference type="GO" id="GO:0070762">
    <property type="term" value="C:nuclear pore transmembrane ring"/>
    <property type="evidence" value="ECO:0007669"/>
    <property type="project" value="TreeGrafter"/>
</dbReference>
<keyword evidence="8 13" id="KW-1133">Transmembrane helix</keyword>
<dbReference type="Proteomes" id="UP001187471">
    <property type="component" value="Unassembled WGS sequence"/>
</dbReference>